<dbReference type="Gene3D" id="1.20.58.1320">
    <property type="match status" value="1"/>
</dbReference>
<dbReference type="InterPro" id="IPR037217">
    <property type="entry name" value="Trp/Indoleamine_2_3_dOase-like"/>
</dbReference>
<dbReference type="EMBL" id="JBHTKA010000001">
    <property type="protein sequence ID" value="MFD0999162.1"/>
    <property type="molecule type" value="Genomic_DNA"/>
</dbReference>
<organism evidence="1 2">
    <name type="scientific">Ohtaekwangia kribbensis</name>
    <dbReference type="NCBI Taxonomy" id="688913"/>
    <lineage>
        <taxon>Bacteria</taxon>
        <taxon>Pseudomonadati</taxon>
        <taxon>Bacteroidota</taxon>
        <taxon>Cytophagia</taxon>
        <taxon>Cytophagales</taxon>
        <taxon>Fulvivirgaceae</taxon>
        <taxon>Ohtaekwangia</taxon>
    </lineage>
</organism>
<keyword evidence="2" id="KW-1185">Reference proteome</keyword>
<reference evidence="2" key="1">
    <citation type="journal article" date="2019" name="Int. J. Syst. Evol. Microbiol.">
        <title>The Global Catalogue of Microorganisms (GCM) 10K type strain sequencing project: providing services to taxonomists for standard genome sequencing and annotation.</title>
        <authorList>
            <consortium name="The Broad Institute Genomics Platform"/>
            <consortium name="The Broad Institute Genome Sequencing Center for Infectious Disease"/>
            <person name="Wu L."/>
            <person name="Ma J."/>
        </authorList>
    </citation>
    <scope>NUCLEOTIDE SEQUENCE [LARGE SCALE GENOMIC DNA]</scope>
    <source>
        <strain evidence="2">CCUG 58938</strain>
    </source>
</reference>
<dbReference type="Proteomes" id="UP001597112">
    <property type="component" value="Unassembled WGS sequence"/>
</dbReference>
<protein>
    <submittedName>
        <fullName evidence="1">Monodechloroaminopyrrolnitrin synthase PrnB family protein</fullName>
    </submittedName>
</protein>
<name>A0ABW3K2D5_9BACT</name>
<gene>
    <name evidence="1" type="ORF">ACFQ21_07580</name>
</gene>
<comment type="caution">
    <text evidence="1">The sequence shown here is derived from an EMBL/GenBank/DDBJ whole genome shotgun (WGS) entry which is preliminary data.</text>
</comment>
<sequence>MHNTSLIVQQWLRNSESILALDPLNFDEKLPVLHELNRAADTNEIIQLLYRSLPIPDTLDRYSYDESIAAMRDLGIFIGILKKHGIEPVAVIPELEYVLLVLMVKTDLPPRDTLLHYTVWNPDGDRMRTYTGLRDERCLIESVKIAMPQLMEAITQMEILHNRELDIASFVRICSEVREKMEAMVKGIVHAKRNVSPAIFANELRFYYDPIKVDYNKDYIGPGAVEMPMFVFDHLLWSSDSTDAEYTSFKEGYLPYNLHFIRDIYNRFKGKPSLLSVIEQNIQERPSSENYRAAQAVLELCTILKSFRMPHKKLAEEAYAHGEEHNRSKGSGGYSTNILQHILKLQNEKVGAFQESLTRAKVRV</sequence>
<proteinExistence type="predicted"/>
<accession>A0ABW3K2D5</accession>
<dbReference type="RefSeq" id="WP_377577119.1">
    <property type="nucleotide sequence ID" value="NZ_JBHTKA010000001.1"/>
</dbReference>
<evidence type="ECO:0000313" key="1">
    <source>
        <dbReference type="EMBL" id="MFD0999162.1"/>
    </source>
</evidence>
<dbReference type="Pfam" id="PF08933">
    <property type="entry name" value="PrnB"/>
    <property type="match status" value="1"/>
</dbReference>
<dbReference type="Gene3D" id="1.20.58.480">
    <property type="match status" value="1"/>
</dbReference>
<evidence type="ECO:0000313" key="2">
    <source>
        <dbReference type="Proteomes" id="UP001597112"/>
    </source>
</evidence>
<dbReference type="InterPro" id="IPR015029">
    <property type="entry name" value="PrnB"/>
</dbReference>
<dbReference type="SUPFAM" id="SSF140959">
    <property type="entry name" value="Indolic compounds 2,3-dioxygenase-like"/>
    <property type="match status" value="1"/>
</dbReference>